<keyword evidence="6" id="KW-1185">Reference proteome</keyword>
<dbReference type="InterPro" id="IPR000835">
    <property type="entry name" value="HTH_MarR-typ"/>
</dbReference>
<dbReference type="PANTHER" id="PTHR33164:SF64">
    <property type="entry name" value="TRANSCRIPTIONAL REGULATOR SLYA"/>
    <property type="match status" value="1"/>
</dbReference>
<comment type="caution">
    <text evidence="5">The sequence shown here is derived from an EMBL/GenBank/DDBJ whole genome shotgun (WGS) entry which is preliminary data.</text>
</comment>
<accession>A0A7Y9U6L9</accession>
<dbReference type="InterPro" id="IPR036390">
    <property type="entry name" value="WH_DNA-bd_sf"/>
</dbReference>
<evidence type="ECO:0000256" key="3">
    <source>
        <dbReference type="ARBA" id="ARBA00023163"/>
    </source>
</evidence>
<dbReference type="GO" id="GO:0006950">
    <property type="term" value="P:response to stress"/>
    <property type="evidence" value="ECO:0007669"/>
    <property type="project" value="TreeGrafter"/>
</dbReference>
<evidence type="ECO:0000259" key="4">
    <source>
        <dbReference type="PROSITE" id="PS50995"/>
    </source>
</evidence>
<dbReference type="Pfam" id="PF12802">
    <property type="entry name" value="MarR_2"/>
    <property type="match status" value="1"/>
</dbReference>
<feature type="domain" description="HTH marR-type" evidence="4">
    <location>
        <begin position="17"/>
        <end position="151"/>
    </location>
</feature>
<organism evidence="5 6">
    <name type="scientific">Sphaerotilus montanus</name>
    <dbReference type="NCBI Taxonomy" id="522889"/>
    <lineage>
        <taxon>Bacteria</taxon>
        <taxon>Pseudomonadati</taxon>
        <taxon>Pseudomonadota</taxon>
        <taxon>Betaproteobacteria</taxon>
        <taxon>Burkholderiales</taxon>
        <taxon>Sphaerotilaceae</taxon>
        <taxon>Sphaerotilus</taxon>
    </lineage>
</organism>
<name>A0A7Y9U6L9_9BURK</name>
<dbReference type="Proteomes" id="UP000518288">
    <property type="component" value="Unassembled WGS sequence"/>
</dbReference>
<dbReference type="SUPFAM" id="SSF46785">
    <property type="entry name" value="Winged helix' DNA-binding domain"/>
    <property type="match status" value="1"/>
</dbReference>
<protein>
    <submittedName>
        <fullName evidence="5">DNA-binding MarR family transcriptional regulator</fullName>
    </submittedName>
</protein>
<evidence type="ECO:0000256" key="2">
    <source>
        <dbReference type="ARBA" id="ARBA00023125"/>
    </source>
</evidence>
<dbReference type="InterPro" id="IPR036388">
    <property type="entry name" value="WH-like_DNA-bd_sf"/>
</dbReference>
<dbReference type="GO" id="GO:0003677">
    <property type="term" value="F:DNA binding"/>
    <property type="evidence" value="ECO:0007669"/>
    <property type="project" value="UniProtKB-KW"/>
</dbReference>
<evidence type="ECO:0000313" key="6">
    <source>
        <dbReference type="Proteomes" id="UP000518288"/>
    </source>
</evidence>
<dbReference type="PANTHER" id="PTHR33164">
    <property type="entry name" value="TRANSCRIPTIONAL REGULATOR, MARR FAMILY"/>
    <property type="match status" value="1"/>
</dbReference>
<dbReference type="EMBL" id="JACCFH010000001">
    <property type="protein sequence ID" value="NYG32862.1"/>
    <property type="molecule type" value="Genomic_DNA"/>
</dbReference>
<keyword evidence="1" id="KW-0805">Transcription regulation</keyword>
<keyword evidence="3" id="KW-0804">Transcription</keyword>
<dbReference type="SMART" id="SM00347">
    <property type="entry name" value="HTH_MARR"/>
    <property type="match status" value="1"/>
</dbReference>
<dbReference type="PROSITE" id="PS50995">
    <property type="entry name" value="HTH_MARR_2"/>
    <property type="match status" value="1"/>
</dbReference>
<keyword evidence="2 5" id="KW-0238">DNA-binding</keyword>
<dbReference type="AlphaFoldDB" id="A0A7Y9U6L9"/>
<reference evidence="5 6" key="1">
    <citation type="submission" date="2020-07" db="EMBL/GenBank/DDBJ databases">
        <title>Genomic Encyclopedia of Archaeal and Bacterial Type Strains, Phase II (KMG-II): from individual species to whole genera.</title>
        <authorList>
            <person name="Goeker M."/>
        </authorList>
    </citation>
    <scope>NUCLEOTIDE SEQUENCE [LARGE SCALE GENOMIC DNA]</scope>
    <source>
        <strain evidence="5 6">DSM 21226</strain>
    </source>
</reference>
<sequence length="158" mass="17259">MMRKSMDNVNHSGGAEPEHVLELIHTVMHQVRSQQYQVLRDGPHTITHMETKVLGFFGRHPGATQTDLAQHSGRDKAQLARLIKGLREQGLLDAQADTVDRRSVRLALTAQGRAVLDALEQASAHLAVQAVAGLSAEEQGQLLALLQRVRQNLAAPKG</sequence>
<dbReference type="InterPro" id="IPR039422">
    <property type="entry name" value="MarR/SlyA-like"/>
</dbReference>
<dbReference type="Gene3D" id="1.10.10.10">
    <property type="entry name" value="Winged helix-like DNA-binding domain superfamily/Winged helix DNA-binding domain"/>
    <property type="match status" value="1"/>
</dbReference>
<dbReference type="GO" id="GO:0003700">
    <property type="term" value="F:DNA-binding transcription factor activity"/>
    <property type="evidence" value="ECO:0007669"/>
    <property type="project" value="InterPro"/>
</dbReference>
<gene>
    <name evidence="5" type="ORF">BDD16_001848</name>
</gene>
<dbReference type="PRINTS" id="PR00598">
    <property type="entry name" value="HTHMARR"/>
</dbReference>
<proteinExistence type="predicted"/>
<evidence type="ECO:0000313" key="5">
    <source>
        <dbReference type="EMBL" id="NYG32862.1"/>
    </source>
</evidence>
<evidence type="ECO:0000256" key="1">
    <source>
        <dbReference type="ARBA" id="ARBA00023015"/>
    </source>
</evidence>